<dbReference type="Proteomes" id="UP000258309">
    <property type="component" value="Unassembled WGS sequence"/>
</dbReference>
<accession>A0A3E2HIU6</accession>
<evidence type="ECO:0000313" key="2">
    <source>
        <dbReference type="EMBL" id="RFU33225.1"/>
    </source>
</evidence>
<dbReference type="OrthoDB" id="184880at2759"/>
<feature type="non-terminal residue" evidence="2">
    <location>
        <position position="267"/>
    </location>
</feature>
<dbReference type="EMBL" id="NCSJ02000039">
    <property type="protein sequence ID" value="RFU33225.1"/>
    <property type="molecule type" value="Genomic_DNA"/>
</dbReference>
<dbReference type="InterPro" id="IPR029063">
    <property type="entry name" value="SAM-dependent_MTases_sf"/>
</dbReference>
<reference evidence="2 3" key="1">
    <citation type="submission" date="2018-05" db="EMBL/GenBank/DDBJ databases">
        <title>Draft genome sequence of Scytalidium lignicola DSM 105466, a ubiquitous saprotrophic fungus.</title>
        <authorList>
            <person name="Buettner E."/>
            <person name="Gebauer A.M."/>
            <person name="Hofrichter M."/>
            <person name="Liers C."/>
            <person name="Kellner H."/>
        </authorList>
    </citation>
    <scope>NUCLEOTIDE SEQUENCE [LARGE SCALE GENOMIC DNA]</scope>
    <source>
        <strain evidence="2 3">DSM 105466</strain>
    </source>
</reference>
<name>A0A3E2HIU6_SCYLI</name>
<evidence type="ECO:0000313" key="3">
    <source>
        <dbReference type="Proteomes" id="UP000258309"/>
    </source>
</evidence>
<feature type="non-terminal residue" evidence="2">
    <location>
        <position position="1"/>
    </location>
</feature>
<proteinExistence type="predicted"/>
<dbReference type="AlphaFoldDB" id="A0A3E2HIU6"/>
<dbReference type="Pfam" id="PF13649">
    <property type="entry name" value="Methyltransf_25"/>
    <property type="match status" value="1"/>
</dbReference>
<evidence type="ECO:0000259" key="1">
    <source>
        <dbReference type="Pfam" id="PF13649"/>
    </source>
</evidence>
<dbReference type="STRING" id="5539.A0A3E2HIU6"/>
<keyword evidence="3" id="KW-1185">Reference proteome</keyword>
<protein>
    <recommendedName>
        <fullName evidence="1">Methyltransferase domain-containing protein</fullName>
    </recommendedName>
</protein>
<feature type="domain" description="Methyltransferase" evidence="1">
    <location>
        <begin position="57"/>
        <end position="152"/>
    </location>
</feature>
<comment type="caution">
    <text evidence="2">The sequence shown here is derived from an EMBL/GenBank/DDBJ whole genome shotgun (WGS) entry which is preliminary data.</text>
</comment>
<sequence length="267" mass="29422">MGSKIETIPSKRGDEFYSLSRDSKESARLNLQHQLLKHNFGYLLHPSIPIPKHGLRIAEFATGTAIWLKEVSKIVDPDCKLDGYDISAAQFPSPESLPSNISLMQHDILKPLADEYSGYYDIVSVRALVTALADDEWEIAVRNMTKCLKPGGYLQWIDCDLSPRGIKVVQCEPMAPKLHAKKASTSSGNGQIFWAVTSIHVLILAASSAPKVTSVCTMRQYGQMPGGTMSVQQAGEVSNRMLEEAEFGKTYVRIDWLIVAGKKPLAS</sequence>
<dbReference type="Gene3D" id="3.40.50.150">
    <property type="entry name" value="Vaccinia Virus protein VP39"/>
    <property type="match status" value="1"/>
</dbReference>
<dbReference type="SUPFAM" id="SSF53335">
    <property type="entry name" value="S-adenosyl-L-methionine-dependent methyltransferases"/>
    <property type="match status" value="1"/>
</dbReference>
<gene>
    <name evidence="2" type="ORF">B7463_g3140</name>
</gene>
<dbReference type="InterPro" id="IPR041698">
    <property type="entry name" value="Methyltransf_25"/>
</dbReference>
<organism evidence="2 3">
    <name type="scientific">Scytalidium lignicola</name>
    <name type="common">Hyphomycete</name>
    <dbReference type="NCBI Taxonomy" id="5539"/>
    <lineage>
        <taxon>Eukaryota</taxon>
        <taxon>Fungi</taxon>
        <taxon>Dikarya</taxon>
        <taxon>Ascomycota</taxon>
        <taxon>Pezizomycotina</taxon>
        <taxon>Leotiomycetes</taxon>
        <taxon>Leotiomycetes incertae sedis</taxon>
        <taxon>Scytalidium</taxon>
    </lineage>
</organism>